<name>A0A1F6W6K6_9BACT</name>
<evidence type="ECO:0000313" key="4">
    <source>
        <dbReference type="Proteomes" id="UP000177777"/>
    </source>
</evidence>
<accession>A0A1F6W6K6</accession>
<dbReference type="AlphaFoldDB" id="A0A1F6W6K6"/>
<evidence type="ECO:0000313" key="3">
    <source>
        <dbReference type="EMBL" id="OGI77557.1"/>
    </source>
</evidence>
<dbReference type="STRING" id="1801754.A3D42_00990"/>
<keyword evidence="1" id="KW-1133">Transmembrane helix</keyword>
<comment type="caution">
    <text evidence="3">The sequence shown here is derived from an EMBL/GenBank/DDBJ whole genome shotgun (WGS) entry which is preliminary data.</text>
</comment>
<proteinExistence type="predicted"/>
<dbReference type="Proteomes" id="UP000177777">
    <property type="component" value="Unassembled WGS sequence"/>
</dbReference>
<keyword evidence="1" id="KW-0472">Membrane</keyword>
<protein>
    <recommendedName>
        <fullName evidence="2">SHOCT domain-containing protein</fullName>
    </recommendedName>
</protein>
<dbReference type="Pfam" id="PF09851">
    <property type="entry name" value="SHOCT"/>
    <property type="match status" value="1"/>
</dbReference>
<dbReference type="InterPro" id="IPR018649">
    <property type="entry name" value="SHOCT"/>
</dbReference>
<feature type="domain" description="SHOCT" evidence="2">
    <location>
        <begin position="55"/>
        <end position="80"/>
    </location>
</feature>
<evidence type="ECO:0000259" key="2">
    <source>
        <dbReference type="Pfam" id="PF09851"/>
    </source>
</evidence>
<keyword evidence="1" id="KW-0812">Transmembrane</keyword>
<sequence length="81" mass="9347">MMYGYNNYGDWGAGSMVGWFGGGFMMFFFWALIIIFIVWVVREVGSKNSKSGSNALDILKERYAKGEIDKKEFEEKKKDLI</sequence>
<reference evidence="3 4" key="1">
    <citation type="journal article" date="2016" name="Nat. Commun.">
        <title>Thousands of microbial genomes shed light on interconnected biogeochemical processes in an aquifer system.</title>
        <authorList>
            <person name="Anantharaman K."/>
            <person name="Brown C.T."/>
            <person name="Hug L.A."/>
            <person name="Sharon I."/>
            <person name="Castelle C.J."/>
            <person name="Probst A.J."/>
            <person name="Thomas B.C."/>
            <person name="Singh A."/>
            <person name="Wilkins M.J."/>
            <person name="Karaoz U."/>
            <person name="Brodie E.L."/>
            <person name="Williams K.H."/>
            <person name="Hubbard S.S."/>
            <person name="Banfield J.F."/>
        </authorList>
    </citation>
    <scope>NUCLEOTIDE SEQUENCE [LARGE SCALE GENOMIC DNA]</scope>
</reference>
<feature type="transmembrane region" description="Helical" evidence="1">
    <location>
        <begin position="20"/>
        <end position="41"/>
    </location>
</feature>
<evidence type="ECO:0000256" key="1">
    <source>
        <dbReference type="SAM" id="Phobius"/>
    </source>
</evidence>
<dbReference type="EMBL" id="MFUE01000013">
    <property type="protein sequence ID" value="OGI77557.1"/>
    <property type="molecule type" value="Genomic_DNA"/>
</dbReference>
<organism evidence="3 4">
    <name type="scientific">Candidatus Nomurabacteria bacterium RIFCSPHIGHO2_02_FULL_41_18</name>
    <dbReference type="NCBI Taxonomy" id="1801754"/>
    <lineage>
        <taxon>Bacteria</taxon>
        <taxon>Candidatus Nomuraibacteriota</taxon>
    </lineage>
</organism>
<gene>
    <name evidence="3" type="ORF">A3D42_00990</name>
</gene>